<accession>A0A9Q8LDT4</accession>
<dbReference type="GeneID" id="71987981"/>
<dbReference type="PANTHER" id="PTHR28236">
    <property type="entry name" value="54S RIBOSOMAL PROTEIN L44, MITOCHONDRIAL"/>
    <property type="match status" value="1"/>
</dbReference>
<evidence type="ECO:0000256" key="4">
    <source>
        <dbReference type="ARBA" id="ARBA00023128"/>
    </source>
</evidence>
<reference evidence="8" key="1">
    <citation type="submission" date="2021-12" db="EMBL/GenBank/DDBJ databases">
        <authorList>
            <person name="Zaccaron A."/>
            <person name="Stergiopoulos I."/>
        </authorList>
    </citation>
    <scope>NUCLEOTIDE SEQUENCE</scope>
    <source>
        <strain evidence="8">Race5_Kim</strain>
    </source>
</reference>
<dbReference type="KEGG" id="ffu:CLAFUR5_08103"/>
<keyword evidence="9" id="KW-1185">Reference proteome</keyword>
<keyword evidence="4" id="KW-0496">Mitochondrion</keyword>
<keyword evidence="5" id="KW-0687">Ribonucleoprotein</keyword>
<protein>
    <recommendedName>
        <fullName evidence="6">Large ribosomal subunit protein mL53</fullName>
    </recommendedName>
</protein>
<dbReference type="EMBL" id="CP090165">
    <property type="protein sequence ID" value="UJO15573.1"/>
    <property type="molecule type" value="Genomic_DNA"/>
</dbReference>
<name>A0A9Q8LDT4_PASFU</name>
<proteinExistence type="inferred from homology"/>
<evidence type="ECO:0000313" key="9">
    <source>
        <dbReference type="Proteomes" id="UP000756132"/>
    </source>
</evidence>
<comment type="subcellular location">
    <subcellularLocation>
        <location evidence="1">Mitochondrion</location>
    </subcellularLocation>
</comment>
<evidence type="ECO:0000256" key="3">
    <source>
        <dbReference type="ARBA" id="ARBA00022980"/>
    </source>
</evidence>
<dbReference type="Gene3D" id="3.40.30.10">
    <property type="entry name" value="Glutaredoxin"/>
    <property type="match status" value="1"/>
</dbReference>
<keyword evidence="7" id="KW-0175">Coiled coil</keyword>
<evidence type="ECO:0000256" key="2">
    <source>
        <dbReference type="ARBA" id="ARBA00005557"/>
    </source>
</evidence>
<dbReference type="Pfam" id="PF10780">
    <property type="entry name" value="MRP_L53"/>
    <property type="match status" value="1"/>
</dbReference>
<dbReference type="Proteomes" id="UP000756132">
    <property type="component" value="Chromosome 3"/>
</dbReference>
<dbReference type="OrthoDB" id="4136894at2759"/>
<evidence type="ECO:0000256" key="7">
    <source>
        <dbReference type="SAM" id="Coils"/>
    </source>
</evidence>
<dbReference type="GO" id="GO:0003735">
    <property type="term" value="F:structural constituent of ribosome"/>
    <property type="evidence" value="ECO:0007669"/>
    <property type="project" value="TreeGrafter"/>
</dbReference>
<sequence length="134" mass="15069">MRTCLRSILGSPEATPHLQHLLQHHPHPPRISTATMITKYLTGVTTTFSPFNARSGKTARNFLALLPPNARSTMAIDVKMLPKAQAATPVFLGLKFKDGKEMNLDLEKLKIKDIQEEVDRHSRMLRRIEDLSGN</sequence>
<dbReference type="AlphaFoldDB" id="A0A9Q8LDT4"/>
<organism evidence="8 9">
    <name type="scientific">Passalora fulva</name>
    <name type="common">Tomato leaf mold</name>
    <name type="synonym">Cladosporium fulvum</name>
    <dbReference type="NCBI Taxonomy" id="5499"/>
    <lineage>
        <taxon>Eukaryota</taxon>
        <taxon>Fungi</taxon>
        <taxon>Dikarya</taxon>
        <taxon>Ascomycota</taxon>
        <taxon>Pezizomycotina</taxon>
        <taxon>Dothideomycetes</taxon>
        <taxon>Dothideomycetidae</taxon>
        <taxon>Mycosphaerellales</taxon>
        <taxon>Mycosphaerellaceae</taxon>
        <taxon>Fulvia</taxon>
    </lineage>
</organism>
<dbReference type="InterPro" id="IPR042776">
    <property type="entry name" value="Ribosomal_mL53_fung"/>
</dbReference>
<evidence type="ECO:0000256" key="6">
    <source>
        <dbReference type="ARBA" id="ARBA00035180"/>
    </source>
</evidence>
<evidence type="ECO:0000313" key="8">
    <source>
        <dbReference type="EMBL" id="UJO15573.1"/>
    </source>
</evidence>
<evidence type="ECO:0000256" key="1">
    <source>
        <dbReference type="ARBA" id="ARBA00004173"/>
    </source>
</evidence>
<dbReference type="GO" id="GO:0005762">
    <property type="term" value="C:mitochondrial large ribosomal subunit"/>
    <property type="evidence" value="ECO:0007669"/>
    <property type="project" value="TreeGrafter"/>
</dbReference>
<keyword evidence="3" id="KW-0689">Ribosomal protein</keyword>
<gene>
    <name evidence="8" type="ORF">CLAFUR5_08103</name>
</gene>
<dbReference type="PANTHER" id="PTHR28236:SF1">
    <property type="entry name" value="LARGE RIBOSOMAL SUBUNIT PROTEIN ML53"/>
    <property type="match status" value="1"/>
</dbReference>
<comment type="similarity">
    <text evidence="2">Belongs to the mitochondrion-specific ribosomal protein mL53 family.</text>
</comment>
<feature type="coiled-coil region" evidence="7">
    <location>
        <begin position="104"/>
        <end position="131"/>
    </location>
</feature>
<reference evidence="8" key="2">
    <citation type="journal article" date="2022" name="Microb. Genom.">
        <title>A chromosome-scale genome assembly of the tomato pathogen Cladosporium fulvum reveals a compartmentalized genome architecture and the presence of a dispensable chromosome.</title>
        <authorList>
            <person name="Zaccaron A.Z."/>
            <person name="Chen L.H."/>
            <person name="Samaras A."/>
            <person name="Stergiopoulos I."/>
        </authorList>
    </citation>
    <scope>NUCLEOTIDE SEQUENCE</scope>
    <source>
        <strain evidence="8">Race5_Kim</strain>
    </source>
</reference>
<evidence type="ECO:0000256" key="5">
    <source>
        <dbReference type="ARBA" id="ARBA00023274"/>
    </source>
</evidence>
<dbReference type="RefSeq" id="XP_047759939.1">
    <property type="nucleotide sequence ID" value="XM_047907251.1"/>
</dbReference>
<dbReference type="InterPro" id="IPR019716">
    <property type="entry name" value="Ribosomal_mL53"/>
</dbReference>